<dbReference type="PRINTS" id="PR00344">
    <property type="entry name" value="BCTRLSENSOR"/>
</dbReference>
<comment type="similarity">
    <text evidence="2">In the N-terminal section; belongs to the phytochrome family.</text>
</comment>
<dbReference type="SUPFAM" id="SSF55874">
    <property type="entry name" value="ATPase domain of HSP90 chaperone/DNA topoisomerase II/histidine kinase"/>
    <property type="match status" value="1"/>
</dbReference>
<dbReference type="SMART" id="SM00387">
    <property type="entry name" value="HATPase_c"/>
    <property type="match status" value="1"/>
</dbReference>
<dbReference type="InterPro" id="IPR004358">
    <property type="entry name" value="Sig_transdc_His_kin-like_C"/>
</dbReference>
<keyword evidence="5" id="KW-0808">Transferase</keyword>
<evidence type="ECO:0000256" key="2">
    <source>
        <dbReference type="ARBA" id="ARBA00006402"/>
    </source>
</evidence>
<evidence type="ECO:0000256" key="4">
    <source>
        <dbReference type="ARBA" id="ARBA00022553"/>
    </source>
</evidence>
<dbReference type="SMART" id="SM00065">
    <property type="entry name" value="GAF"/>
    <property type="match status" value="2"/>
</dbReference>
<organism evidence="12 13">
    <name type="scientific">Lusitaniella coriacea LEGE 07157</name>
    <dbReference type="NCBI Taxonomy" id="945747"/>
    <lineage>
        <taxon>Bacteria</taxon>
        <taxon>Bacillati</taxon>
        <taxon>Cyanobacteriota</taxon>
        <taxon>Cyanophyceae</taxon>
        <taxon>Spirulinales</taxon>
        <taxon>Lusitaniellaceae</taxon>
        <taxon>Lusitaniella</taxon>
    </lineage>
</organism>
<keyword evidence="9" id="KW-0902">Two-component regulatory system</keyword>
<keyword evidence="8" id="KW-0067">ATP-binding</keyword>
<evidence type="ECO:0000313" key="12">
    <source>
        <dbReference type="EMBL" id="MBE9117769.1"/>
    </source>
</evidence>
<dbReference type="EMBL" id="JADEWZ010000030">
    <property type="protein sequence ID" value="MBE9117769.1"/>
    <property type="molecule type" value="Genomic_DNA"/>
</dbReference>
<dbReference type="InterPro" id="IPR003594">
    <property type="entry name" value="HATPase_dom"/>
</dbReference>
<dbReference type="SUPFAM" id="SSF47384">
    <property type="entry name" value="Homodimeric domain of signal transducing histidine kinase"/>
    <property type="match status" value="1"/>
</dbReference>
<comment type="caution">
    <text evidence="12">The sequence shown here is derived from an EMBL/GenBank/DDBJ whole genome shotgun (WGS) entry which is preliminary data.</text>
</comment>
<dbReference type="SUPFAM" id="SSF55781">
    <property type="entry name" value="GAF domain-like"/>
    <property type="match status" value="2"/>
</dbReference>
<dbReference type="CDD" id="cd00082">
    <property type="entry name" value="HisKA"/>
    <property type="match status" value="1"/>
</dbReference>
<dbReference type="Gene3D" id="3.30.450.40">
    <property type="match status" value="2"/>
</dbReference>
<dbReference type="InterPro" id="IPR005467">
    <property type="entry name" value="His_kinase_dom"/>
</dbReference>
<gene>
    <name evidence="12" type="ORF">IQ249_17870</name>
</gene>
<evidence type="ECO:0000313" key="13">
    <source>
        <dbReference type="Proteomes" id="UP000654482"/>
    </source>
</evidence>
<name>A0A8J7J535_9CYAN</name>
<evidence type="ECO:0000256" key="5">
    <source>
        <dbReference type="ARBA" id="ARBA00022679"/>
    </source>
</evidence>
<dbReference type="GO" id="GO:0005524">
    <property type="term" value="F:ATP binding"/>
    <property type="evidence" value="ECO:0007669"/>
    <property type="project" value="UniProtKB-KW"/>
</dbReference>
<dbReference type="PROSITE" id="PS50109">
    <property type="entry name" value="HIS_KIN"/>
    <property type="match status" value="1"/>
</dbReference>
<dbReference type="InterPro" id="IPR016132">
    <property type="entry name" value="Phyto_chromo_attachment"/>
</dbReference>
<comment type="catalytic activity">
    <reaction evidence="1">
        <text>ATP + protein L-histidine = ADP + protein N-phospho-L-histidine.</text>
        <dbReference type="EC" id="2.7.13.3"/>
    </reaction>
</comment>
<dbReference type="PANTHER" id="PTHR43065">
    <property type="entry name" value="SENSOR HISTIDINE KINASE"/>
    <property type="match status" value="1"/>
</dbReference>
<dbReference type="InterPro" id="IPR003661">
    <property type="entry name" value="HisK_dim/P_dom"/>
</dbReference>
<reference evidence="12" key="1">
    <citation type="submission" date="2020-10" db="EMBL/GenBank/DDBJ databases">
        <authorList>
            <person name="Castelo-Branco R."/>
            <person name="Eusebio N."/>
            <person name="Adriana R."/>
            <person name="Vieira A."/>
            <person name="Brugerolle De Fraissinette N."/>
            <person name="Rezende De Castro R."/>
            <person name="Schneider M.P."/>
            <person name="Vasconcelos V."/>
            <person name="Leao P.N."/>
        </authorList>
    </citation>
    <scope>NUCLEOTIDE SEQUENCE</scope>
    <source>
        <strain evidence="12">LEGE 07157</strain>
    </source>
</reference>
<protein>
    <recommendedName>
        <fullName evidence="3">histidine kinase</fullName>
        <ecNumber evidence="3">2.7.13.3</ecNumber>
    </recommendedName>
</protein>
<dbReference type="GO" id="GO:0000155">
    <property type="term" value="F:phosphorelay sensor kinase activity"/>
    <property type="evidence" value="ECO:0007669"/>
    <property type="project" value="InterPro"/>
</dbReference>
<keyword evidence="4" id="KW-0597">Phosphoprotein</keyword>
<evidence type="ECO:0000256" key="3">
    <source>
        <dbReference type="ARBA" id="ARBA00012438"/>
    </source>
</evidence>
<keyword evidence="7" id="KW-0418">Kinase</keyword>
<dbReference type="InterPro" id="IPR003018">
    <property type="entry name" value="GAF"/>
</dbReference>
<dbReference type="AlphaFoldDB" id="A0A8J7J535"/>
<dbReference type="Pfam" id="PF02518">
    <property type="entry name" value="HATPase_c"/>
    <property type="match status" value="1"/>
</dbReference>
<dbReference type="InterPro" id="IPR029016">
    <property type="entry name" value="GAF-like_dom_sf"/>
</dbReference>
<accession>A0A8J7J535</accession>
<feature type="domain" description="Phytochrome chromophore attachment site" evidence="10">
    <location>
        <begin position="33"/>
        <end position="161"/>
    </location>
</feature>
<evidence type="ECO:0000256" key="1">
    <source>
        <dbReference type="ARBA" id="ARBA00000085"/>
    </source>
</evidence>
<evidence type="ECO:0000259" key="10">
    <source>
        <dbReference type="PROSITE" id="PS50046"/>
    </source>
</evidence>
<keyword evidence="6" id="KW-0547">Nucleotide-binding</keyword>
<evidence type="ECO:0000256" key="6">
    <source>
        <dbReference type="ARBA" id="ARBA00022741"/>
    </source>
</evidence>
<dbReference type="InterPro" id="IPR036890">
    <property type="entry name" value="HATPase_C_sf"/>
</dbReference>
<dbReference type="EC" id="2.7.13.3" evidence="3"/>
<dbReference type="Gene3D" id="1.10.287.130">
    <property type="match status" value="1"/>
</dbReference>
<dbReference type="RefSeq" id="WP_194030856.1">
    <property type="nucleotide sequence ID" value="NZ_JADEWZ010000030.1"/>
</dbReference>
<evidence type="ECO:0000256" key="9">
    <source>
        <dbReference type="ARBA" id="ARBA00023012"/>
    </source>
</evidence>
<dbReference type="Gene3D" id="3.30.565.10">
    <property type="entry name" value="Histidine kinase-like ATPase, C-terminal domain"/>
    <property type="match status" value="1"/>
</dbReference>
<feature type="domain" description="Histidine kinase" evidence="11">
    <location>
        <begin position="419"/>
        <end position="670"/>
    </location>
</feature>
<evidence type="ECO:0000256" key="8">
    <source>
        <dbReference type="ARBA" id="ARBA00022840"/>
    </source>
</evidence>
<dbReference type="PROSITE" id="PS50046">
    <property type="entry name" value="PHYTOCHROME_2"/>
    <property type="match status" value="2"/>
</dbReference>
<evidence type="ECO:0000256" key="7">
    <source>
        <dbReference type="ARBA" id="ARBA00022777"/>
    </source>
</evidence>
<proteinExistence type="inferred from homology"/>
<keyword evidence="13" id="KW-1185">Reference proteome</keyword>
<dbReference type="InterPro" id="IPR036097">
    <property type="entry name" value="HisK_dim/P_sf"/>
</dbReference>
<dbReference type="Proteomes" id="UP000654482">
    <property type="component" value="Unassembled WGS sequence"/>
</dbReference>
<dbReference type="PANTHER" id="PTHR43065:SF10">
    <property type="entry name" value="PEROXIDE STRESS-ACTIVATED HISTIDINE KINASE MAK3"/>
    <property type="match status" value="1"/>
</dbReference>
<evidence type="ECO:0000259" key="11">
    <source>
        <dbReference type="PROSITE" id="PS50109"/>
    </source>
</evidence>
<feature type="domain" description="Phytochrome chromophore attachment site" evidence="10">
    <location>
        <begin position="210"/>
        <end position="369"/>
    </location>
</feature>
<dbReference type="Pfam" id="PF01590">
    <property type="entry name" value="GAF"/>
    <property type="match status" value="2"/>
</dbReference>
<sequence>MGEPPQLNVSLQEQLVQHKALIGAIANIQEPLLLDEVLKRTVTEVRQLLKVDRVAIFRYFPEWEAQGEFVAESIENQWNSILETVARDGELNQQFAQLYRQGEKREASQDKLLKQFQVQAELVIPLFEAEAEWGILCVHQCNYPRQWEAWEVEAVQYIAQQLNIILKRDRALQNLQQQVIQRNRAAEQTKGAKREKAIVATVEKIRQSLDIETILQTTAQEVRQLLEVDRAVIYRFNPDWSGEFVAESVKGNWKQLMQEQLSSPDLKENVSECSLKNLAVSPVVDTYLQNTQGGVFNKGEEFRACNNIYNAGFSNCYINALESYQARAYVIATIYRDRELWGLLAIYQNSDSRYWQEEEIDVLTKISAQLGVALQHVRLLEQTHQQKEKLKHAVQKLRKSQAHSIQSEKMAGLGQLVAGIAHEINNPINFISANLSHTCGYVEDLLDLVKLYQQNNPNPSVEIEEKTEEIDLEFIDNDLPKILNSMKFGTERIHQIVLSLRIFSRLDEAEMKPVNLHEGIDSALALLQHRLKATPERPEIKTIREYGDLPLVECYGAKLNQVFMHLLNNGIDALEIPHEGNKNTPTLHIKTEAIGENAVIRISDNGMGIPEETRSRIFDPFFTTKEPGKGTGLGLSISYQIIFEDHKGRLSCHSQPNQGTEFKIEIPLRRNQSN</sequence>